<dbReference type="InterPro" id="IPR054215">
    <property type="entry name" value="DUF6923"/>
</dbReference>
<reference evidence="4" key="1">
    <citation type="submission" date="2022-01" db="EMBL/GenBank/DDBJ databases">
        <title>PSI-footprinting approach for the identification of protein synthesis inhibitor producers.</title>
        <authorList>
            <person name="Handel F."/>
            <person name="Kulik A."/>
            <person name="Wex K.W."/>
            <person name="Berscheid A."/>
            <person name="Saur J.S."/>
            <person name="Winkler A."/>
            <person name="Wibberg D."/>
            <person name="Kalinowski J."/>
            <person name="Broetz-Oesterhelt H."/>
            <person name="Mast Y."/>
        </authorList>
    </citation>
    <scope>NUCLEOTIDE SEQUENCE</scope>
    <source>
        <strain evidence="4">KNN 49.3e</strain>
    </source>
</reference>
<evidence type="ECO:0000256" key="1">
    <source>
        <dbReference type="SAM" id="MobiDB-lite"/>
    </source>
</evidence>
<dbReference type="PRINTS" id="PR01217">
    <property type="entry name" value="PRICHEXTENSN"/>
</dbReference>
<evidence type="ECO:0000313" key="4">
    <source>
        <dbReference type="EMBL" id="UQS24177.1"/>
    </source>
</evidence>
<name>A0ABY4NVS9_9PSEU</name>
<feature type="compositionally biased region" description="Basic and acidic residues" evidence="1">
    <location>
        <begin position="352"/>
        <end position="367"/>
    </location>
</feature>
<protein>
    <recommendedName>
        <fullName evidence="3">DUF6923 domain-containing protein</fullName>
    </recommendedName>
</protein>
<dbReference type="EMBL" id="CP091196">
    <property type="protein sequence ID" value="UQS24177.1"/>
    <property type="molecule type" value="Genomic_DNA"/>
</dbReference>
<feature type="domain" description="DUF6923" evidence="3">
    <location>
        <begin position="67"/>
        <end position="261"/>
    </location>
</feature>
<accession>A0ABY4NVS9</accession>
<keyword evidence="2" id="KW-0732">Signal</keyword>
<evidence type="ECO:0000313" key="5">
    <source>
        <dbReference type="Proteomes" id="UP000830158"/>
    </source>
</evidence>
<feature type="region of interest" description="Disordered" evidence="1">
    <location>
        <begin position="292"/>
        <end position="367"/>
    </location>
</feature>
<gene>
    <name evidence="4" type="ORF">L1857_15765</name>
</gene>
<sequence>MRVRRTGRVLAAAAVLAVSLPGTPAAAAPAPACTVLRVVSTSPAGPSTVELVRLPSGAVESRIPLGVEVNALGYARSQDKVYGLTRDGAAVTVGRDGELTRLGPVRTTDRRGLDRATAGAVFGNRWYVQRGDDLYVIDIDPGSDGYLSAVRGADLWPAPFTSGIDDFDFAGGRLYGVTSTWPFSGRVVRIDPVSGFTHPVPGPVLPPATAYGSVVAAGETLYVTANRSGGRSRTFRVELHGPVVQVSAGAALSGSDAAGCLRAPPPPSPPPPPPAPAPVPPPPPPPAPAVPVPPPPAPAPPSPPVPPAPPVPPPPPVPSPPPRPVTTPKPPPKVTPPPPSTTKPRRPVTTKKPAEQVSTRERTEEKRGWSFTVLVLILGAGIAVRRLSR</sequence>
<dbReference type="Pfam" id="PF21959">
    <property type="entry name" value="DUF6923"/>
    <property type="match status" value="1"/>
</dbReference>
<dbReference type="InterPro" id="IPR011044">
    <property type="entry name" value="Quino_amine_DH_bsu"/>
</dbReference>
<proteinExistence type="predicted"/>
<dbReference type="Proteomes" id="UP000830158">
    <property type="component" value="Chromosome"/>
</dbReference>
<organism evidence="4 5">
    <name type="scientific">Amycolatopsis thermalba</name>
    <dbReference type="NCBI Taxonomy" id="944492"/>
    <lineage>
        <taxon>Bacteria</taxon>
        <taxon>Bacillati</taxon>
        <taxon>Actinomycetota</taxon>
        <taxon>Actinomycetes</taxon>
        <taxon>Pseudonocardiales</taxon>
        <taxon>Pseudonocardiaceae</taxon>
        <taxon>Amycolatopsis</taxon>
    </lineage>
</organism>
<evidence type="ECO:0000259" key="3">
    <source>
        <dbReference type="Pfam" id="PF21959"/>
    </source>
</evidence>
<keyword evidence="5" id="KW-1185">Reference proteome</keyword>
<evidence type="ECO:0000256" key="2">
    <source>
        <dbReference type="SAM" id="SignalP"/>
    </source>
</evidence>
<dbReference type="RefSeq" id="WP_249465447.1">
    <property type="nucleotide sequence ID" value="NZ_CP091196.1"/>
</dbReference>
<feature type="chain" id="PRO_5046879529" description="DUF6923 domain-containing protein" evidence="2">
    <location>
        <begin position="28"/>
        <end position="389"/>
    </location>
</feature>
<feature type="signal peptide" evidence="2">
    <location>
        <begin position="1"/>
        <end position="27"/>
    </location>
</feature>
<dbReference type="SUPFAM" id="SSF50969">
    <property type="entry name" value="YVTN repeat-like/Quinoprotein amine dehydrogenase"/>
    <property type="match status" value="1"/>
</dbReference>
<feature type="region of interest" description="Disordered" evidence="1">
    <location>
        <begin position="255"/>
        <end position="280"/>
    </location>
</feature>
<feature type="compositionally biased region" description="Pro residues" evidence="1">
    <location>
        <begin position="292"/>
        <end position="341"/>
    </location>
</feature>
<feature type="compositionally biased region" description="Pro residues" evidence="1">
    <location>
        <begin position="263"/>
        <end position="280"/>
    </location>
</feature>